<dbReference type="AlphaFoldDB" id="A0A183DVQ7"/>
<dbReference type="Pfam" id="PF23003">
    <property type="entry name" value="Fn1_2"/>
    <property type="match status" value="1"/>
</dbReference>
<dbReference type="WBParaSite" id="GPUH_0001281201-mRNA-1">
    <property type="protein sequence ID" value="GPUH_0001281201-mRNA-1"/>
    <property type="gene ID" value="GPUH_0001281201"/>
</dbReference>
<keyword evidence="4" id="KW-1185">Reference proteome</keyword>
<dbReference type="EMBL" id="UYRT01079617">
    <property type="protein sequence ID" value="VDN21056.1"/>
    <property type="molecule type" value="Genomic_DNA"/>
</dbReference>
<dbReference type="OrthoDB" id="5846929at2759"/>
<feature type="signal peptide" evidence="1">
    <location>
        <begin position="1"/>
        <end position="22"/>
    </location>
</feature>
<feature type="chain" id="PRO_5043138917" evidence="1">
    <location>
        <begin position="23"/>
        <end position="180"/>
    </location>
</feature>
<gene>
    <name evidence="3" type="ORF">GPUH_LOCUS12798</name>
</gene>
<evidence type="ECO:0000313" key="3">
    <source>
        <dbReference type="EMBL" id="VDN21056.1"/>
    </source>
</evidence>
<dbReference type="Proteomes" id="UP000271098">
    <property type="component" value="Unassembled WGS sequence"/>
</dbReference>
<organism evidence="5">
    <name type="scientific">Gongylonema pulchrum</name>
    <dbReference type="NCBI Taxonomy" id="637853"/>
    <lineage>
        <taxon>Eukaryota</taxon>
        <taxon>Metazoa</taxon>
        <taxon>Ecdysozoa</taxon>
        <taxon>Nematoda</taxon>
        <taxon>Chromadorea</taxon>
        <taxon>Rhabditida</taxon>
        <taxon>Spirurina</taxon>
        <taxon>Spiruromorpha</taxon>
        <taxon>Spiruroidea</taxon>
        <taxon>Gongylonematidae</taxon>
        <taxon>Gongylonema</taxon>
    </lineage>
</organism>
<evidence type="ECO:0000313" key="4">
    <source>
        <dbReference type="Proteomes" id="UP000271098"/>
    </source>
</evidence>
<reference evidence="5" key="1">
    <citation type="submission" date="2016-06" db="UniProtKB">
        <authorList>
            <consortium name="WormBaseParasite"/>
        </authorList>
    </citation>
    <scope>IDENTIFICATION</scope>
</reference>
<reference evidence="3 4" key="2">
    <citation type="submission" date="2018-11" db="EMBL/GenBank/DDBJ databases">
        <authorList>
            <consortium name="Pathogen Informatics"/>
        </authorList>
    </citation>
    <scope>NUCLEOTIDE SEQUENCE [LARGE SCALE GENOMIC DNA]</scope>
</reference>
<proteinExistence type="predicted"/>
<accession>A0A183DVQ7</accession>
<feature type="domain" description="Abnormal cell migration protein 18-like fibronectin type I" evidence="2">
    <location>
        <begin position="58"/>
        <end position="133"/>
    </location>
</feature>
<evidence type="ECO:0000259" key="2">
    <source>
        <dbReference type="Pfam" id="PF23003"/>
    </source>
</evidence>
<keyword evidence="1" id="KW-0732">Signal</keyword>
<evidence type="ECO:0000313" key="5">
    <source>
        <dbReference type="WBParaSite" id="GPUH_0001281201-mRNA-1"/>
    </source>
</evidence>
<dbReference type="InterPro" id="IPR055119">
    <property type="entry name" value="Mig18_Fn1"/>
</dbReference>
<name>A0A183DVQ7_9BILA</name>
<sequence>MYHHQLLLSFSTILIVVKCASSLPRTTANITVWPVYASRNSTTVVLSDSEMVPSTIDCHKDGKTYKQSNVVQSTKYELQGEIWSSGHLRFKCMKLGAYTILGCRTKNDRPLSVGETYIDDFIAYQCFKRGSTTYYRESACDLVGQPSCDSFRKNPPDAPETVRTGISMIDTIDQTHGLPS</sequence>
<protein>
    <submittedName>
        <fullName evidence="5">Secreted protein</fullName>
    </submittedName>
</protein>
<evidence type="ECO:0000256" key="1">
    <source>
        <dbReference type="SAM" id="SignalP"/>
    </source>
</evidence>